<dbReference type="PRINTS" id="PR00420">
    <property type="entry name" value="RNGMNOXGNASE"/>
</dbReference>
<proteinExistence type="predicted"/>
<dbReference type="RefSeq" id="WP_078944510.1">
    <property type="nucleotide sequence ID" value="NZ_JBIBDZ010000005.1"/>
</dbReference>
<gene>
    <name evidence="2" type="ORF">ACFY8C_19210</name>
</gene>
<dbReference type="PANTHER" id="PTHR10668:SF105">
    <property type="entry name" value="DEHYDROGENASE-RELATED"/>
    <property type="match status" value="1"/>
</dbReference>
<dbReference type="EMBL" id="JBIBDZ010000005">
    <property type="protein sequence ID" value="MFF5920446.1"/>
    <property type="molecule type" value="Genomic_DNA"/>
</dbReference>
<keyword evidence="3" id="KW-1185">Reference proteome</keyword>
<sequence length="499" mass="52507">MTTAVVVGAGPNGLAAAALLAREGLEVTVLEAAEEIGGGTRSFEAILPGLLHDHCSAIHPMAVTSPALRSLGLERHGLRWRQPEIDCVHPLDDGTAGVLFRSVAETATGLGVDGARYRALVEPSVRRWDMLAPDVMGPLLRIPAHPLPLARFGLPTVLPASALARLFRTPQARALWAGVAAHSFRPLSDPFSSAIGLGILTAGHAAGWAVAEGGSHSIARGMAAVLAEHGGAIHTGVRITDRRQLPPADVTLLDLDPGQVARLYGDRLPARVSAAYRRFRRGPGAFKLDLAVEGGVPWTDERARRAGTVHLGGPLAEVAFTEKEVTEGRMPERPFVLVGQQYLADPARSVGDVHPVWTYAHVPYGYEGDATESILRQLERFAPGVRERIVGRHLTRPADFAAANPNFAGGDILTGAKTVPQLLLGARPALDPYATSLPGVFLCSAATPPGPGAHGMCGAGAAASALRHLGARASWQGGRPASRRGTARPPWPAPRESRT</sequence>
<dbReference type="Gene3D" id="3.50.50.60">
    <property type="entry name" value="FAD/NAD(P)-binding domain"/>
    <property type="match status" value="1"/>
</dbReference>
<name>A0ABW6XSG4_9ACTN</name>
<evidence type="ECO:0000313" key="2">
    <source>
        <dbReference type="EMBL" id="MFF5920446.1"/>
    </source>
</evidence>
<reference evidence="2 3" key="1">
    <citation type="submission" date="2024-10" db="EMBL/GenBank/DDBJ databases">
        <title>The Natural Products Discovery Center: Release of the First 8490 Sequenced Strains for Exploring Actinobacteria Biosynthetic Diversity.</title>
        <authorList>
            <person name="Kalkreuter E."/>
            <person name="Kautsar S.A."/>
            <person name="Yang D."/>
            <person name="Bader C.D."/>
            <person name="Teijaro C.N."/>
            <person name="Fluegel L."/>
            <person name="Davis C.M."/>
            <person name="Simpson J.R."/>
            <person name="Lauterbach L."/>
            <person name="Steele A.D."/>
            <person name="Gui C."/>
            <person name="Meng S."/>
            <person name="Li G."/>
            <person name="Viehrig K."/>
            <person name="Ye F."/>
            <person name="Su P."/>
            <person name="Kiefer A.F."/>
            <person name="Nichols A."/>
            <person name="Cepeda A.J."/>
            <person name="Yan W."/>
            <person name="Fan B."/>
            <person name="Jiang Y."/>
            <person name="Adhikari A."/>
            <person name="Zheng C.-J."/>
            <person name="Schuster L."/>
            <person name="Cowan T.M."/>
            <person name="Smanski M.J."/>
            <person name="Chevrette M.G."/>
            <person name="De Carvalho L.P.S."/>
            <person name="Shen B."/>
        </authorList>
    </citation>
    <scope>NUCLEOTIDE SEQUENCE [LARGE SCALE GENOMIC DNA]</scope>
    <source>
        <strain evidence="2 3">NPDC012605</strain>
    </source>
</reference>
<dbReference type="Proteomes" id="UP001602370">
    <property type="component" value="Unassembled WGS sequence"/>
</dbReference>
<evidence type="ECO:0000313" key="3">
    <source>
        <dbReference type="Proteomes" id="UP001602370"/>
    </source>
</evidence>
<accession>A0ABW6XSG4</accession>
<dbReference type="Pfam" id="PF13450">
    <property type="entry name" value="NAD_binding_8"/>
    <property type="match status" value="1"/>
</dbReference>
<dbReference type="SUPFAM" id="SSF51905">
    <property type="entry name" value="FAD/NAD(P)-binding domain"/>
    <property type="match status" value="1"/>
</dbReference>
<evidence type="ECO:0000256" key="1">
    <source>
        <dbReference type="SAM" id="MobiDB-lite"/>
    </source>
</evidence>
<feature type="region of interest" description="Disordered" evidence="1">
    <location>
        <begin position="473"/>
        <end position="499"/>
    </location>
</feature>
<dbReference type="InterPro" id="IPR036188">
    <property type="entry name" value="FAD/NAD-bd_sf"/>
</dbReference>
<dbReference type="PANTHER" id="PTHR10668">
    <property type="entry name" value="PHYTOENE DEHYDROGENASE"/>
    <property type="match status" value="1"/>
</dbReference>
<comment type="caution">
    <text evidence="2">The sequence shown here is derived from an EMBL/GenBank/DDBJ whole genome shotgun (WGS) entry which is preliminary data.</text>
</comment>
<organism evidence="2 3">
    <name type="scientific">Streptomyces flavochromogenes</name>
    <dbReference type="NCBI Taxonomy" id="68199"/>
    <lineage>
        <taxon>Bacteria</taxon>
        <taxon>Bacillati</taxon>
        <taxon>Actinomycetota</taxon>
        <taxon>Actinomycetes</taxon>
        <taxon>Kitasatosporales</taxon>
        <taxon>Streptomycetaceae</taxon>
        <taxon>Streptomyces</taxon>
    </lineage>
</organism>
<protein>
    <submittedName>
        <fullName evidence="2">Phytoene desaturase family protein</fullName>
    </submittedName>
</protein>